<evidence type="ECO:0000313" key="1">
    <source>
        <dbReference type="EMBL" id="CAJ71039.1"/>
    </source>
</evidence>
<sequence>MGSWQNNPDRVNTTVRSEPLSCVLCNGRHGSCFNSGSRALASSKNSYHVWRQFRAPRKYPGQTDFRNLAVIWRDKILNYGF</sequence>
<dbReference type="Proteomes" id="UP000501926">
    <property type="component" value="Chromosome"/>
</dbReference>
<evidence type="ECO:0000313" key="3">
    <source>
        <dbReference type="Proteomes" id="UP000501926"/>
    </source>
</evidence>
<organism evidence="1">
    <name type="scientific">Kuenenia stuttgartiensis</name>
    <dbReference type="NCBI Taxonomy" id="174633"/>
    <lineage>
        <taxon>Bacteria</taxon>
        <taxon>Pseudomonadati</taxon>
        <taxon>Planctomycetota</taxon>
        <taxon>Candidatus Brocadiia</taxon>
        <taxon>Candidatus Brocadiales</taxon>
        <taxon>Candidatus Brocadiaceae</taxon>
        <taxon>Candidatus Kuenenia</taxon>
    </lineage>
</organism>
<proteinExistence type="predicted"/>
<name>Q1PUZ4_KUEST</name>
<dbReference type="AlphaFoldDB" id="Q1PUZ4"/>
<dbReference type="EMBL" id="CT573073">
    <property type="protein sequence ID" value="CAJ71039.1"/>
    <property type="molecule type" value="Genomic_DNA"/>
</dbReference>
<protein>
    <submittedName>
        <fullName evidence="1">Uncharacterized protein</fullName>
    </submittedName>
</protein>
<reference evidence="1" key="2">
    <citation type="submission" date="2006-01" db="EMBL/GenBank/DDBJ databases">
        <authorList>
            <person name="Genoscope"/>
        </authorList>
    </citation>
    <scope>NUCLEOTIDE SEQUENCE</scope>
</reference>
<dbReference type="EMBL" id="CP049055">
    <property type="protein sequence ID" value="QII09542.1"/>
    <property type="molecule type" value="Genomic_DNA"/>
</dbReference>
<evidence type="ECO:0000313" key="2">
    <source>
        <dbReference type="EMBL" id="QII09542.1"/>
    </source>
</evidence>
<reference evidence="1" key="1">
    <citation type="journal article" date="2006" name="Nature">
        <title>Deciphering the evolution and metabolism of an anammox bacterium from a community genome.</title>
        <authorList>
            <person name="Strous M."/>
            <person name="Pelletier E."/>
            <person name="Mangenot S."/>
            <person name="Rattei T."/>
            <person name="Lehner A."/>
            <person name="Taylor M.W."/>
            <person name="Horn M."/>
            <person name="Daims H."/>
            <person name="Bartol-Mavel D."/>
            <person name="Wincker P."/>
            <person name="Barbe V."/>
            <person name="Fonknechten N."/>
            <person name="Vallenet D."/>
            <person name="Segurens B."/>
            <person name="Schenowitz-Truong C."/>
            <person name="Medigue C."/>
            <person name="Collingro A."/>
            <person name="Snel B."/>
            <person name="Dutilh B.E."/>
            <person name="OpDenCamp H.J.M."/>
            <person name="vanDerDrift C."/>
            <person name="Cirpus I."/>
            <person name="vanDePas-Schoonen K.T."/>
            <person name="Harhangi H.R."/>
            <person name="vanNiftrik L."/>
            <person name="Schmid M."/>
            <person name="Keltjens J."/>
            <person name="vanDeVossenberg J."/>
            <person name="Kartal B."/>
            <person name="Meier H."/>
            <person name="Frishman D."/>
            <person name="Huynen M.A."/>
            <person name="Mewes H."/>
            <person name="Weissenbach J."/>
            <person name="Jetten M.S.M."/>
            <person name="Wagner M."/>
            <person name="LePaslier D."/>
        </authorList>
    </citation>
    <scope>NUCLEOTIDE SEQUENCE</scope>
</reference>
<reference evidence="2 3" key="3">
    <citation type="submission" date="2020-02" db="EMBL/GenBank/DDBJ databases">
        <title>Newly sequenced genome of strain CSTR1 showed variability in Candidatus Kuenenia stuttgartiensis genomes.</title>
        <authorList>
            <person name="Ding C."/>
            <person name="Adrian L."/>
        </authorList>
    </citation>
    <scope>NUCLEOTIDE SEQUENCE [LARGE SCALE GENOMIC DNA]</scope>
    <source>
        <strain evidence="2 3">CSTR1</strain>
    </source>
</reference>
<gene>
    <name evidence="2" type="ORF">KsCSTR_01630</name>
    <name evidence="1" type="ORF">kustc0294</name>
</gene>
<accession>Q1PUZ4</accession>